<accession>A0A455UF29</accession>
<dbReference type="AlphaFoldDB" id="A0A455UF29"/>
<sequence length="79" mass="8940">MLDLTNPRHLCAASSFEEEQLSIVLNYLNLLEKLSLDLSRPVSKESSELEYIPTQFLCEFIKSVSGVGGLLFKSSFKRE</sequence>
<dbReference type="EMBL" id="AP019514">
    <property type="protein sequence ID" value="BBI64892.1"/>
    <property type="molecule type" value="Genomic_DNA"/>
</dbReference>
<evidence type="ECO:0000313" key="1">
    <source>
        <dbReference type="EMBL" id="BBI64892.1"/>
    </source>
</evidence>
<dbReference type="Proteomes" id="UP000320231">
    <property type="component" value="Chromosome"/>
</dbReference>
<evidence type="ECO:0000313" key="2">
    <source>
        <dbReference type="Proteomes" id="UP000320231"/>
    </source>
</evidence>
<reference evidence="1 2" key="1">
    <citation type="journal article" date="2019" name="Microbiol. Resour. Announc.">
        <title>Complete Genome Sequence of Halomonas sulfidaeris Strain Esulfide1 Isolated from a Metal Sulfide Rock at a Depth of 2,200 Meters, Obtained Using Nanopore Sequencing.</title>
        <authorList>
            <person name="Saito M."/>
            <person name="Nishigata A."/>
            <person name="Galipon J."/>
            <person name="Arakawa K."/>
        </authorList>
    </citation>
    <scope>NUCLEOTIDE SEQUENCE [LARGE SCALE GENOMIC DNA]</scope>
    <source>
        <strain evidence="1 2">ATCC BAA-803</strain>
    </source>
</reference>
<organism evidence="1 2">
    <name type="scientific">Vreelandella sulfidaeris</name>
    <dbReference type="NCBI Taxonomy" id="115553"/>
    <lineage>
        <taxon>Bacteria</taxon>
        <taxon>Pseudomonadati</taxon>
        <taxon>Pseudomonadota</taxon>
        <taxon>Gammaproteobacteria</taxon>
        <taxon>Oceanospirillales</taxon>
        <taxon>Halomonadaceae</taxon>
        <taxon>Vreelandella</taxon>
    </lineage>
</organism>
<gene>
    <name evidence="1" type="ORF">HSBAA_61980</name>
</gene>
<name>A0A455UF29_9GAMM</name>
<dbReference type="KEGG" id="hsr:HSBAA_61980"/>
<proteinExistence type="predicted"/>
<protein>
    <submittedName>
        <fullName evidence="1">Uncharacterized protein</fullName>
    </submittedName>
</protein>